<dbReference type="Pfam" id="PF02485">
    <property type="entry name" value="Branch"/>
    <property type="match status" value="1"/>
</dbReference>
<proteinExistence type="predicted"/>
<accession>A0A1R3G174</accession>
<dbReference type="OrthoDB" id="191334at2759"/>
<evidence type="ECO:0000256" key="3">
    <source>
        <dbReference type="ARBA" id="ARBA00022679"/>
    </source>
</evidence>
<feature type="non-terminal residue" evidence="8">
    <location>
        <position position="200"/>
    </location>
</feature>
<reference evidence="8 9" key="1">
    <citation type="submission" date="2013-09" db="EMBL/GenBank/DDBJ databases">
        <title>Corchorus capsularis genome sequencing.</title>
        <authorList>
            <person name="Alam M."/>
            <person name="Haque M.S."/>
            <person name="Islam M.S."/>
            <person name="Emdad E.M."/>
            <person name="Islam M.M."/>
            <person name="Ahmed B."/>
            <person name="Halim A."/>
            <person name="Hossen Q.M.M."/>
            <person name="Hossain M.Z."/>
            <person name="Ahmed R."/>
            <person name="Khan M.M."/>
            <person name="Islam R."/>
            <person name="Rashid M.M."/>
            <person name="Khan S.A."/>
            <person name="Rahman M.S."/>
            <person name="Alam M."/>
        </authorList>
    </citation>
    <scope>NUCLEOTIDE SEQUENCE [LARGE SCALE GENOMIC DNA]</scope>
    <source>
        <strain evidence="9">cv. CVL-1</strain>
        <tissue evidence="8">Whole seedling</tissue>
    </source>
</reference>
<evidence type="ECO:0000313" key="9">
    <source>
        <dbReference type="Proteomes" id="UP000188268"/>
    </source>
</evidence>
<dbReference type="PANTHER" id="PTHR31042">
    <property type="entry name" value="CORE-2/I-BRANCHING BETA-1,6-N-ACETYLGLUCOSAMINYLTRANSFERASE FAMILY PROTEIN-RELATED"/>
    <property type="match status" value="1"/>
</dbReference>
<keyword evidence="7" id="KW-1133">Transmembrane helix</keyword>
<dbReference type="AlphaFoldDB" id="A0A1R3G174"/>
<feature type="transmembrane region" description="Helical" evidence="7">
    <location>
        <begin position="20"/>
        <end position="45"/>
    </location>
</feature>
<gene>
    <name evidence="8" type="ORF">CCACVL1_29561</name>
</gene>
<feature type="region of interest" description="Disordered" evidence="6">
    <location>
        <begin position="63"/>
        <end position="99"/>
    </location>
</feature>
<evidence type="ECO:0000256" key="6">
    <source>
        <dbReference type="SAM" id="MobiDB-lite"/>
    </source>
</evidence>
<feature type="compositionally biased region" description="Pro residues" evidence="6">
    <location>
        <begin position="68"/>
        <end position="91"/>
    </location>
</feature>
<dbReference type="Proteomes" id="UP000188268">
    <property type="component" value="Unassembled WGS sequence"/>
</dbReference>
<dbReference type="EMBL" id="AWWV01015677">
    <property type="protein sequence ID" value="OMO51832.1"/>
    <property type="molecule type" value="Genomic_DNA"/>
</dbReference>
<dbReference type="PANTHER" id="PTHR31042:SF111">
    <property type="entry name" value="CORE-2_I-BRANCHING BETA-1,6-N-ACETYLGLUCOSAMINYLTRANSFERASE FAMILY PROTEIN"/>
    <property type="match status" value="1"/>
</dbReference>
<keyword evidence="7" id="KW-0812">Transmembrane</keyword>
<dbReference type="OMA" id="MSPRIRE"/>
<dbReference type="Gramene" id="OMO51832">
    <property type="protein sequence ID" value="OMO51832"/>
    <property type="gene ID" value="CCACVL1_29561"/>
</dbReference>
<evidence type="ECO:0000256" key="4">
    <source>
        <dbReference type="ARBA" id="ARBA00023136"/>
    </source>
</evidence>
<name>A0A1R3G174_COCAP</name>
<comment type="caution">
    <text evidence="8">The sequence shown here is derived from an EMBL/GenBank/DDBJ whole genome shotgun (WGS) entry which is preliminary data.</text>
</comment>
<evidence type="ECO:0000313" key="8">
    <source>
        <dbReference type="EMBL" id="OMO51832.1"/>
    </source>
</evidence>
<evidence type="ECO:0000256" key="5">
    <source>
        <dbReference type="ARBA" id="ARBA00023180"/>
    </source>
</evidence>
<evidence type="ECO:0000256" key="2">
    <source>
        <dbReference type="ARBA" id="ARBA00022676"/>
    </source>
</evidence>
<evidence type="ECO:0000256" key="7">
    <source>
        <dbReference type="SAM" id="Phobius"/>
    </source>
</evidence>
<dbReference type="InterPro" id="IPR003406">
    <property type="entry name" value="Glyco_trans_14"/>
</dbReference>
<keyword evidence="9" id="KW-1185">Reference proteome</keyword>
<keyword evidence="5" id="KW-0325">Glycoprotein</keyword>
<keyword evidence="4 7" id="KW-0472">Membrane</keyword>
<keyword evidence="3 8" id="KW-0808">Transferase</keyword>
<evidence type="ECO:0000256" key="1">
    <source>
        <dbReference type="ARBA" id="ARBA00004606"/>
    </source>
</evidence>
<dbReference type="InterPro" id="IPR044174">
    <property type="entry name" value="BC10-like"/>
</dbReference>
<dbReference type="STRING" id="210143.A0A1R3G174"/>
<organism evidence="8 9">
    <name type="scientific">Corchorus capsularis</name>
    <name type="common">Jute</name>
    <dbReference type="NCBI Taxonomy" id="210143"/>
    <lineage>
        <taxon>Eukaryota</taxon>
        <taxon>Viridiplantae</taxon>
        <taxon>Streptophyta</taxon>
        <taxon>Embryophyta</taxon>
        <taxon>Tracheophyta</taxon>
        <taxon>Spermatophyta</taxon>
        <taxon>Magnoliopsida</taxon>
        <taxon>eudicotyledons</taxon>
        <taxon>Gunneridae</taxon>
        <taxon>Pentapetalae</taxon>
        <taxon>rosids</taxon>
        <taxon>malvids</taxon>
        <taxon>Malvales</taxon>
        <taxon>Malvaceae</taxon>
        <taxon>Grewioideae</taxon>
        <taxon>Apeibeae</taxon>
        <taxon>Corchorus</taxon>
    </lineage>
</organism>
<sequence>MKGENNNPLFTSFPKLFNAQLHFFNVLSSLILFLSGLTLGIILSFHLKNFSLDLHITQLSLTTTSTSEPPPLLPPPPPPPPQSLNPPPPPTDQTSHQHHGVGHIGLTEFLMPPNAMHNMDDEELLWRASMVPKIAEYPFHRVPKVAFMFLTKGPVLLAPLWEKFFKGHQGMYSIYVHSNPSFNLSEPQGSVFYGRRVPSK</sequence>
<dbReference type="GO" id="GO:0016020">
    <property type="term" value="C:membrane"/>
    <property type="evidence" value="ECO:0007669"/>
    <property type="project" value="UniProtKB-SubCell"/>
</dbReference>
<dbReference type="GO" id="GO:0016757">
    <property type="term" value="F:glycosyltransferase activity"/>
    <property type="evidence" value="ECO:0007669"/>
    <property type="project" value="UniProtKB-KW"/>
</dbReference>
<comment type="subcellular location">
    <subcellularLocation>
        <location evidence="1">Membrane</location>
        <topology evidence="1">Single-pass type II membrane protein</topology>
    </subcellularLocation>
</comment>
<keyword evidence="2" id="KW-0328">Glycosyltransferase</keyword>
<protein>
    <submittedName>
        <fullName evidence="8">Glycosyl transferase, family 14</fullName>
    </submittedName>
</protein>